<feature type="chain" id="PRO_5041447009" description="Yeast cell wall synthesis Kre9/Knh1-like N-terminal domain-containing protein" evidence="3">
    <location>
        <begin position="23"/>
        <end position="271"/>
    </location>
</feature>
<feature type="compositionally biased region" description="Low complexity" evidence="2">
    <location>
        <begin position="126"/>
        <end position="137"/>
    </location>
</feature>
<feature type="domain" description="Yeast cell wall synthesis Kre9/Knh1-like N-terminal" evidence="4">
    <location>
        <begin position="26"/>
        <end position="120"/>
    </location>
</feature>
<organism evidence="5 6">
    <name type="scientific">Lentinula raphanica</name>
    <dbReference type="NCBI Taxonomy" id="153919"/>
    <lineage>
        <taxon>Eukaryota</taxon>
        <taxon>Fungi</taxon>
        <taxon>Dikarya</taxon>
        <taxon>Basidiomycota</taxon>
        <taxon>Agaricomycotina</taxon>
        <taxon>Agaricomycetes</taxon>
        <taxon>Agaricomycetidae</taxon>
        <taxon>Agaricales</taxon>
        <taxon>Marasmiineae</taxon>
        <taxon>Omphalotaceae</taxon>
        <taxon>Lentinula</taxon>
    </lineage>
</organism>
<name>A0AA38P870_9AGAR</name>
<keyword evidence="1 3" id="KW-0732">Signal</keyword>
<dbReference type="Pfam" id="PF10342">
    <property type="entry name" value="Kre9_KNH"/>
    <property type="match status" value="1"/>
</dbReference>
<dbReference type="PANTHER" id="PTHR40633">
    <property type="entry name" value="MATRIX PROTEIN, PUTATIVE (AFU_ORTHOLOGUE AFUA_8G05410)-RELATED"/>
    <property type="match status" value="1"/>
</dbReference>
<reference evidence="5" key="1">
    <citation type="submission" date="2022-08" db="EMBL/GenBank/DDBJ databases">
        <authorList>
            <consortium name="DOE Joint Genome Institute"/>
            <person name="Min B."/>
            <person name="Riley R."/>
            <person name="Sierra-Patev S."/>
            <person name="Naranjo-Ortiz M."/>
            <person name="Looney B."/>
            <person name="Konkel Z."/>
            <person name="Slot J.C."/>
            <person name="Sakamoto Y."/>
            <person name="Steenwyk J.L."/>
            <person name="Rokas A."/>
            <person name="Carro J."/>
            <person name="Camarero S."/>
            <person name="Ferreira P."/>
            <person name="Molpeceres G."/>
            <person name="Ruiz-Duenas F.J."/>
            <person name="Serrano A."/>
            <person name="Henrissat B."/>
            <person name="Drula E."/>
            <person name="Hughes K.W."/>
            <person name="Mata J.L."/>
            <person name="Ishikawa N.K."/>
            <person name="Vargas-Isla R."/>
            <person name="Ushijima S."/>
            <person name="Smith C.A."/>
            <person name="Ahrendt S."/>
            <person name="Andreopoulos W."/>
            <person name="He G."/>
            <person name="Labutti K."/>
            <person name="Lipzen A."/>
            <person name="Ng V."/>
            <person name="Sandor L."/>
            <person name="Barry K."/>
            <person name="Martinez A.T."/>
            <person name="Xiao Y."/>
            <person name="Gibbons J.G."/>
            <person name="Terashima K."/>
            <person name="Hibbett D.S."/>
            <person name="Grigoriev I.V."/>
        </authorList>
    </citation>
    <scope>NUCLEOTIDE SEQUENCE</scope>
    <source>
        <strain evidence="5">TFB9207</strain>
    </source>
</reference>
<dbReference type="EMBL" id="MU806199">
    <property type="protein sequence ID" value="KAJ3838148.1"/>
    <property type="molecule type" value="Genomic_DNA"/>
</dbReference>
<evidence type="ECO:0000259" key="4">
    <source>
        <dbReference type="Pfam" id="PF10342"/>
    </source>
</evidence>
<comment type="caution">
    <text evidence="5">The sequence shown here is derived from an EMBL/GenBank/DDBJ whole genome shotgun (WGS) entry which is preliminary data.</text>
</comment>
<feature type="signal peptide" evidence="3">
    <location>
        <begin position="1"/>
        <end position="22"/>
    </location>
</feature>
<protein>
    <recommendedName>
        <fullName evidence="4">Yeast cell wall synthesis Kre9/Knh1-like N-terminal domain-containing protein</fullName>
    </recommendedName>
</protein>
<evidence type="ECO:0000256" key="2">
    <source>
        <dbReference type="SAM" id="MobiDB-lite"/>
    </source>
</evidence>
<dbReference type="AlphaFoldDB" id="A0AA38P870"/>
<dbReference type="InterPro" id="IPR018466">
    <property type="entry name" value="Kre9/Knh1-like_N"/>
</dbReference>
<gene>
    <name evidence="5" type="ORF">F5878DRAFT_562862</name>
</gene>
<keyword evidence="6" id="KW-1185">Reference proteome</keyword>
<evidence type="ECO:0000256" key="1">
    <source>
        <dbReference type="ARBA" id="ARBA00022729"/>
    </source>
</evidence>
<feature type="region of interest" description="Disordered" evidence="2">
    <location>
        <begin position="169"/>
        <end position="221"/>
    </location>
</feature>
<dbReference type="PANTHER" id="PTHR40633:SF1">
    <property type="entry name" value="GPI ANCHORED SERINE-THREONINE RICH PROTEIN (AFU_ORTHOLOGUE AFUA_1G03630)"/>
    <property type="match status" value="1"/>
</dbReference>
<dbReference type="InterPro" id="IPR052982">
    <property type="entry name" value="SRP1/TIP1-like"/>
</dbReference>
<feature type="region of interest" description="Disordered" evidence="2">
    <location>
        <begin position="123"/>
        <end position="144"/>
    </location>
</feature>
<dbReference type="Proteomes" id="UP001163846">
    <property type="component" value="Unassembled WGS sequence"/>
</dbReference>
<accession>A0AA38P870</accession>
<evidence type="ECO:0000256" key="3">
    <source>
        <dbReference type="SAM" id="SignalP"/>
    </source>
</evidence>
<evidence type="ECO:0000313" key="5">
    <source>
        <dbReference type="EMBL" id="KAJ3838148.1"/>
    </source>
</evidence>
<evidence type="ECO:0000313" key="6">
    <source>
        <dbReference type="Proteomes" id="UP001163846"/>
    </source>
</evidence>
<sequence length="271" mass="26961">MVPSFSFVVLLAATAFTQLARADVVPNTPSTGKAGSTCTITWSGDSNSTSNWSNMAIEFMTGDNFDMVFLTTVATGLDGTKSGTYSWTCPDVTIYSAIYFYQFISPAEVENPVWTTRFAIASASGDTTTPPNDTQPDGEAIPWGKGALVDASSASAAPAFASGVTVTSGSIPATTASSSSSVSSVATTKSGSASSSVTTSSAHGTTSTVKVSGNTSGAAGAKTSSAAATDADQAAATSASANAGLGLAVDGRVWTAVVGVLSSAMAIALFL</sequence>
<proteinExistence type="predicted"/>